<keyword evidence="1" id="KW-0378">Hydrolase</keyword>
<organism evidence="3 4">
    <name type="scientific">Stenotrophomonas maltophilia</name>
    <name type="common">Pseudomonas maltophilia</name>
    <name type="synonym">Xanthomonas maltophilia</name>
    <dbReference type="NCBI Taxonomy" id="40324"/>
    <lineage>
        <taxon>Bacteria</taxon>
        <taxon>Pseudomonadati</taxon>
        <taxon>Pseudomonadota</taxon>
        <taxon>Gammaproteobacteria</taxon>
        <taxon>Lysobacterales</taxon>
        <taxon>Lysobacteraceae</taxon>
        <taxon>Stenotrophomonas</taxon>
        <taxon>Stenotrophomonas maltophilia group</taxon>
    </lineage>
</organism>
<keyword evidence="2" id="KW-0067">ATP-binding</keyword>
<dbReference type="GO" id="GO:0016787">
    <property type="term" value="F:hydrolase activity"/>
    <property type="evidence" value="ECO:0007669"/>
    <property type="project" value="UniProtKB-KW"/>
</dbReference>
<keyword evidence="2" id="KW-0347">Helicase</keyword>
<dbReference type="Gene3D" id="3.40.50.300">
    <property type="entry name" value="P-loop containing nucleotide triphosphate hydrolases"/>
    <property type="match status" value="1"/>
</dbReference>
<evidence type="ECO:0000313" key="4">
    <source>
        <dbReference type="Proteomes" id="UP000487117"/>
    </source>
</evidence>
<proteinExistence type="predicted"/>
<evidence type="ECO:0008006" key="5">
    <source>
        <dbReference type="Google" id="ProtNLM"/>
    </source>
</evidence>
<dbReference type="GO" id="GO:0004386">
    <property type="term" value="F:helicase activity"/>
    <property type="evidence" value="ECO:0007669"/>
    <property type="project" value="UniProtKB-KW"/>
</dbReference>
<protein>
    <recommendedName>
        <fullName evidence="5">ATP-dependent helicase HrpB</fullName>
    </recommendedName>
</protein>
<evidence type="ECO:0000256" key="2">
    <source>
        <dbReference type="ARBA" id="ARBA00022806"/>
    </source>
</evidence>
<name>A0A7V8FDC9_STEMA</name>
<evidence type="ECO:0000313" key="3">
    <source>
        <dbReference type="EMBL" id="KAF1013019.1"/>
    </source>
</evidence>
<dbReference type="Proteomes" id="UP000487117">
    <property type="component" value="Unassembled WGS sequence"/>
</dbReference>
<reference evidence="4" key="1">
    <citation type="journal article" date="2020" name="MBio">
        <title>Horizontal gene transfer to a defensive symbiont with a reduced genome amongst a multipartite beetle microbiome.</title>
        <authorList>
            <person name="Waterworth S.C."/>
            <person name="Florez L.V."/>
            <person name="Rees E.R."/>
            <person name="Hertweck C."/>
            <person name="Kaltenpoth M."/>
            <person name="Kwan J.C."/>
        </authorList>
    </citation>
    <scope>NUCLEOTIDE SEQUENCE [LARGE SCALE GENOMIC DNA]</scope>
</reference>
<dbReference type="InterPro" id="IPR027417">
    <property type="entry name" value="P-loop_NTPase"/>
</dbReference>
<sequence>MNAPLLPISPLLPQIQQHLAQHPRLVLEAPPGAGKTTQVPLALLDAPWLQDRKIILLEPRRVAARSAALFMARQLGEEVGGTVGYRIRFENKV</sequence>
<accession>A0A7V8FDC9</accession>
<dbReference type="PANTHER" id="PTHR43519:SF1">
    <property type="entry name" value="ATP-DEPENDENT RNA HELICASE HRPB"/>
    <property type="match status" value="1"/>
</dbReference>
<evidence type="ECO:0000256" key="1">
    <source>
        <dbReference type="ARBA" id="ARBA00022801"/>
    </source>
</evidence>
<dbReference type="SUPFAM" id="SSF52540">
    <property type="entry name" value="P-loop containing nucleoside triphosphate hydrolases"/>
    <property type="match status" value="1"/>
</dbReference>
<dbReference type="PANTHER" id="PTHR43519">
    <property type="entry name" value="ATP-DEPENDENT RNA HELICASE HRPB"/>
    <property type="match status" value="1"/>
</dbReference>
<dbReference type="EMBL" id="WNDS01000006">
    <property type="protein sequence ID" value="KAF1013019.1"/>
    <property type="molecule type" value="Genomic_DNA"/>
</dbReference>
<dbReference type="AlphaFoldDB" id="A0A7V8FDC9"/>
<comment type="caution">
    <text evidence="3">The sequence shown here is derived from an EMBL/GenBank/DDBJ whole genome shotgun (WGS) entry which is preliminary data.</text>
</comment>
<keyword evidence="2" id="KW-0547">Nucleotide-binding</keyword>
<gene>
    <name evidence="3" type="ORF">GAK31_03846</name>
</gene>